<dbReference type="GO" id="GO:0022857">
    <property type="term" value="F:transmembrane transporter activity"/>
    <property type="evidence" value="ECO:0007669"/>
    <property type="project" value="TreeGrafter"/>
</dbReference>
<dbReference type="OrthoDB" id="4139357at2759"/>
<evidence type="ECO:0000313" key="6">
    <source>
        <dbReference type="EMBL" id="RYO93656.1"/>
    </source>
</evidence>
<dbReference type="PANTHER" id="PTHR23501">
    <property type="entry name" value="MAJOR FACILITATOR SUPERFAMILY"/>
    <property type="match status" value="1"/>
</dbReference>
<sequence length="148" mass="16322">MRRFLCHLWPSFTGWTGSVVFLEPPLKATLSSLPVCCLTVAFNFIEPVIIQLTRRYCLLLWLGWAILTVFLGLWRLVGKTTFRAKSYVFQSMLGVGVSTVFTGVQVPMQASVAHVDDTGLAVGTLIVIRLFGALEGLSMGSTVFNSDF</sequence>
<keyword evidence="7" id="KW-1185">Reference proteome</keyword>
<comment type="subcellular location">
    <subcellularLocation>
        <location evidence="1">Membrane</location>
        <topology evidence="1">Multi-pass membrane protein</topology>
    </subcellularLocation>
</comment>
<reference evidence="6 7" key="1">
    <citation type="submission" date="2018-06" db="EMBL/GenBank/DDBJ databases">
        <title>Complete Genomes of Monosporascus.</title>
        <authorList>
            <person name="Robinson A.J."/>
            <person name="Natvig D.O."/>
        </authorList>
    </citation>
    <scope>NUCLEOTIDE SEQUENCE [LARGE SCALE GENOMIC DNA]</scope>
    <source>
        <strain evidence="6 7">CBS 110550</strain>
    </source>
</reference>
<dbReference type="GO" id="GO:0005886">
    <property type="term" value="C:plasma membrane"/>
    <property type="evidence" value="ECO:0007669"/>
    <property type="project" value="TreeGrafter"/>
</dbReference>
<accession>A0A4Q4T256</accession>
<evidence type="ECO:0000256" key="2">
    <source>
        <dbReference type="ARBA" id="ARBA00022692"/>
    </source>
</evidence>
<evidence type="ECO:0008006" key="8">
    <source>
        <dbReference type="Google" id="ProtNLM"/>
    </source>
</evidence>
<gene>
    <name evidence="6" type="ORF">DL764_007953</name>
</gene>
<keyword evidence="4 5" id="KW-0472">Membrane</keyword>
<dbReference type="Proteomes" id="UP000293360">
    <property type="component" value="Unassembled WGS sequence"/>
</dbReference>
<evidence type="ECO:0000256" key="3">
    <source>
        <dbReference type="ARBA" id="ARBA00022989"/>
    </source>
</evidence>
<evidence type="ECO:0000256" key="4">
    <source>
        <dbReference type="ARBA" id="ARBA00023136"/>
    </source>
</evidence>
<proteinExistence type="predicted"/>
<feature type="transmembrane region" description="Helical" evidence="5">
    <location>
        <begin position="89"/>
        <end position="108"/>
    </location>
</feature>
<keyword evidence="2 5" id="KW-0812">Transmembrane</keyword>
<name>A0A4Q4T256_9PEZI</name>
<feature type="transmembrane region" description="Helical" evidence="5">
    <location>
        <begin position="57"/>
        <end position="77"/>
    </location>
</feature>
<comment type="caution">
    <text evidence="6">The sequence shown here is derived from an EMBL/GenBank/DDBJ whole genome shotgun (WGS) entry which is preliminary data.</text>
</comment>
<evidence type="ECO:0000256" key="5">
    <source>
        <dbReference type="SAM" id="Phobius"/>
    </source>
</evidence>
<protein>
    <recommendedName>
        <fullName evidence="8">Major facilitator superfamily (MFS) profile domain-containing protein</fullName>
    </recommendedName>
</protein>
<evidence type="ECO:0000256" key="1">
    <source>
        <dbReference type="ARBA" id="ARBA00004141"/>
    </source>
</evidence>
<dbReference type="PANTHER" id="PTHR23501:SF156">
    <property type="entry name" value="TRANSPORTER, PUTATIVE-RELATED"/>
    <property type="match status" value="1"/>
</dbReference>
<keyword evidence="3 5" id="KW-1133">Transmembrane helix</keyword>
<evidence type="ECO:0000313" key="7">
    <source>
        <dbReference type="Proteomes" id="UP000293360"/>
    </source>
</evidence>
<dbReference type="AlphaFoldDB" id="A0A4Q4T256"/>
<feature type="transmembrane region" description="Helical" evidence="5">
    <location>
        <begin position="120"/>
        <end position="144"/>
    </location>
</feature>
<dbReference type="EMBL" id="QJNU01000584">
    <property type="protein sequence ID" value="RYO93656.1"/>
    <property type="molecule type" value="Genomic_DNA"/>
</dbReference>
<organism evidence="6 7">
    <name type="scientific">Monosporascus ibericus</name>
    <dbReference type="NCBI Taxonomy" id="155417"/>
    <lineage>
        <taxon>Eukaryota</taxon>
        <taxon>Fungi</taxon>
        <taxon>Dikarya</taxon>
        <taxon>Ascomycota</taxon>
        <taxon>Pezizomycotina</taxon>
        <taxon>Sordariomycetes</taxon>
        <taxon>Xylariomycetidae</taxon>
        <taxon>Xylariales</taxon>
        <taxon>Xylariales incertae sedis</taxon>
        <taxon>Monosporascus</taxon>
    </lineage>
</organism>